<keyword evidence="9" id="KW-0350">Heme biosynthesis</keyword>
<evidence type="ECO:0000256" key="2">
    <source>
        <dbReference type="ARBA" id="ARBA00022617"/>
    </source>
</evidence>
<dbReference type="EMBL" id="CP034170">
    <property type="protein sequence ID" value="AZI58428.1"/>
    <property type="molecule type" value="Genomic_DNA"/>
</dbReference>
<dbReference type="PANTHER" id="PTHR36843">
    <property type="entry name" value="HEME-DEPENDENT PEROXIDASE YWFI-RELATED"/>
    <property type="match status" value="1"/>
</dbReference>
<comment type="pathway">
    <text evidence="9">Porphyrin-containing compound metabolism; protoheme biosynthesis.</text>
</comment>
<evidence type="ECO:0000256" key="10">
    <source>
        <dbReference type="SAM" id="MobiDB-lite"/>
    </source>
</evidence>
<comment type="catalytic activity">
    <reaction evidence="7">
        <text>Fe-coproporphyrin III + 2 H2O2 + 2 H(+) = heme b + 2 CO2 + 4 H2O</text>
        <dbReference type="Rhea" id="RHEA:56516"/>
        <dbReference type="ChEBI" id="CHEBI:15377"/>
        <dbReference type="ChEBI" id="CHEBI:15378"/>
        <dbReference type="ChEBI" id="CHEBI:16240"/>
        <dbReference type="ChEBI" id="CHEBI:16526"/>
        <dbReference type="ChEBI" id="CHEBI:60344"/>
        <dbReference type="ChEBI" id="CHEBI:68438"/>
        <dbReference type="EC" id="1.3.98.5"/>
    </reaction>
    <physiologicalReaction direction="left-to-right" evidence="7">
        <dbReference type="Rhea" id="RHEA:56517"/>
    </physiologicalReaction>
</comment>
<feature type="compositionally biased region" description="Polar residues" evidence="10">
    <location>
        <begin position="1"/>
        <end position="14"/>
    </location>
</feature>
<proteinExistence type="inferred from homology"/>
<organism evidence="11 12">
    <name type="scientific">Nakamurella antarctica</name>
    <dbReference type="NCBI Taxonomy" id="1902245"/>
    <lineage>
        <taxon>Bacteria</taxon>
        <taxon>Bacillati</taxon>
        <taxon>Actinomycetota</taxon>
        <taxon>Actinomycetes</taxon>
        <taxon>Nakamurellales</taxon>
        <taxon>Nakamurellaceae</taxon>
        <taxon>Nakamurella</taxon>
    </lineage>
</organism>
<dbReference type="GO" id="GO:0046872">
    <property type="term" value="F:metal ion binding"/>
    <property type="evidence" value="ECO:0007669"/>
    <property type="project" value="UniProtKB-KW"/>
</dbReference>
<dbReference type="HAMAP" id="MF_02244">
    <property type="entry name" value="Coproheme_decarbox_2"/>
    <property type="match status" value="1"/>
</dbReference>
<dbReference type="GO" id="GO:0020037">
    <property type="term" value="F:heme binding"/>
    <property type="evidence" value="ECO:0007669"/>
    <property type="project" value="InterPro"/>
</dbReference>
<evidence type="ECO:0000256" key="1">
    <source>
        <dbReference type="ARBA" id="ARBA00014413"/>
    </source>
</evidence>
<evidence type="ECO:0000256" key="6">
    <source>
        <dbReference type="ARBA" id="ARBA00030236"/>
    </source>
</evidence>
<dbReference type="InterPro" id="IPR011008">
    <property type="entry name" value="Dimeric_a/b-barrel"/>
</dbReference>
<evidence type="ECO:0000256" key="8">
    <source>
        <dbReference type="ARBA" id="ARBA00050019"/>
    </source>
</evidence>
<sequence>MTSSPDIPVTSATAATDEATPVAGPAPTAAAAPSKISARVINDKIRYTSWNVFSRLDDLDIDPADAAAELEALIADLEAKDVVVRGIYDVSGLRADADLMVWWHADTAEELQDAVRRFRRTSVGRSMGNTWAGMALHRPAEFNKSHVPAFLAGSAPLDWVCVYPFVRSYEWYLLPDAERREMLMEHGIMGREFNQVLSSTVAAFALGDYEWMLALESTELHDIVDLMRSLRASTARLHVREEIPFFTGRRVDAAQAVEVIR</sequence>
<comment type="similarity">
    <text evidence="9">Belongs to the ChdC family. Type 2 subfamily.</text>
</comment>
<dbReference type="SUPFAM" id="SSF54909">
    <property type="entry name" value="Dimeric alpha+beta barrel"/>
    <property type="match status" value="1"/>
</dbReference>
<dbReference type="OrthoDB" id="9773646at2"/>
<feature type="binding site" description="axial binding residue" evidence="9">
    <location>
        <position position="186"/>
    </location>
    <ligand>
        <name>Fe-coproporphyrin III</name>
        <dbReference type="ChEBI" id="CHEBI:68438"/>
    </ligand>
    <ligandPart>
        <name>Fe</name>
        <dbReference type="ChEBI" id="CHEBI:18248"/>
    </ligandPart>
</feature>
<comment type="catalytic activity">
    <reaction evidence="9">
        <text>harderoheme III + H2O2 + H(+) = heme b + CO2 + 2 H2O</text>
        <dbReference type="Rhea" id="RHEA:57944"/>
        <dbReference type="ChEBI" id="CHEBI:15377"/>
        <dbReference type="ChEBI" id="CHEBI:15378"/>
        <dbReference type="ChEBI" id="CHEBI:16240"/>
        <dbReference type="ChEBI" id="CHEBI:16526"/>
        <dbReference type="ChEBI" id="CHEBI:60344"/>
        <dbReference type="ChEBI" id="CHEBI:142463"/>
    </reaction>
</comment>
<feature type="compositionally biased region" description="Low complexity" evidence="10">
    <location>
        <begin position="19"/>
        <end position="29"/>
    </location>
</feature>
<dbReference type="EC" id="1.3.98.5" evidence="8 9"/>
<dbReference type="AlphaFoldDB" id="A0A3G8ZMQ5"/>
<keyword evidence="9" id="KW-0560">Oxidoreductase</keyword>
<comment type="cofactor">
    <cofactor evidence="9">
        <name>Fe-coproporphyrin III</name>
        <dbReference type="ChEBI" id="CHEBI:68438"/>
    </cofactor>
    <text evidence="9">Fe-coproporphyrin III acts as both substrate and redox cofactor.</text>
</comment>
<dbReference type="Gene3D" id="3.30.70.1030">
    <property type="entry name" value="Apc35880, domain 1"/>
    <property type="match status" value="2"/>
</dbReference>
<evidence type="ECO:0000256" key="3">
    <source>
        <dbReference type="ARBA" id="ARBA00022723"/>
    </source>
</evidence>
<keyword evidence="12" id="KW-1185">Reference proteome</keyword>
<dbReference type="InterPro" id="IPR010644">
    <property type="entry name" value="ChdC/CLD"/>
</dbReference>
<evidence type="ECO:0000256" key="7">
    <source>
        <dbReference type="ARBA" id="ARBA00049896"/>
    </source>
</evidence>
<reference evidence="11 12" key="2">
    <citation type="submission" date="2018-12" db="EMBL/GenBank/DDBJ databases">
        <title>Nakamurella antarcticus sp. nov., isolated from Antarctica South Shetland Islands soil.</title>
        <authorList>
            <person name="Peng F."/>
        </authorList>
    </citation>
    <scope>NUCLEOTIDE SEQUENCE [LARGE SCALE GENOMIC DNA]</scope>
    <source>
        <strain evidence="11 12">S14-144</strain>
    </source>
</reference>
<evidence type="ECO:0000313" key="12">
    <source>
        <dbReference type="Proteomes" id="UP000268084"/>
    </source>
</evidence>
<gene>
    <name evidence="9" type="primary">chdC</name>
    <name evidence="11" type="ORF">EH165_10055</name>
</gene>
<reference evidence="11 12" key="1">
    <citation type="submission" date="2018-11" db="EMBL/GenBank/DDBJ databases">
        <authorList>
            <person name="Da X."/>
        </authorList>
    </citation>
    <scope>NUCLEOTIDE SEQUENCE [LARGE SCALE GENOMIC DNA]</scope>
    <source>
        <strain evidence="11 12">S14-144</strain>
    </source>
</reference>
<keyword evidence="3 9" id="KW-0479">Metal-binding</keyword>
<accession>A0A3G8ZMQ5</accession>
<dbReference type="Proteomes" id="UP000268084">
    <property type="component" value="Chromosome"/>
</dbReference>
<evidence type="ECO:0000256" key="5">
    <source>
        <dbReference type="ARBA" id="ARBA00029882"/>
    </source>
</evidence>
<feature type="region of interest" description="Disordered" evidence="10">
    <location>
        <begin position="1"/>
        <end position="29"/>
    </location>
</feature>
<keyword evidence="4 9" id="KW-0408">Iron</keyword>
<evidence type="ECO:0000313" key="11">
    <source>
        <dbReference type="EMBL" id="AZI58428.1"/>
    </source>
</evidence>
<dbReference type="RefSeq" id="WP_124799337.1">
    <property type="nucleotide sequence ID" value="NZ_CP034170.1"/>
</dbReference>
<dbReference type="PANTHER" id="PTHR36843:SF1">
    <property type="entry name" value="COPROHEME DECARBOXYLASE"/>
    <property type="match status" value="1"/>
</dbReference>
<protein>
    <recommendedName>
        <fullName evidence="1 9">Coproheme decarboxylase</fullName>
        <ecNumber evidence="8 9">1.3.98.5</ecNumber>
    </recommendedName>
    <alternativeName>
        <fullName evidence="5 9">Coproheme III oxidative decarboxylase</fullName>
    </alternativeName>
    <alternativeName>
        <fullName evidence="6 9">Hydrogen peroxide-dependent heme synthase</fullName>
    </alternativeName>
</protein>
<name>A0A3G8ZMQ5_9ACTN</name>
<comment type="function">
    <text evidence="9">Involved in coproporphyrin-dependent heme b biosynthesis. Catalyzes the decarboxylation of Fe-coproporphyrin III (coproheme) to heme b (protoheme IX), the last step of the pathway. The reaction occurs in a stepwise manner with a three-propionate intermediate.</text>
</comment>
<evidence type="ECO:0000256" key="4">
    <source>
        <dbReference type="ARBA" id="ARBA00023004"/>
    </source>
</evidence>
<keyword evidence="2 9" id="KW-0349">Heme</keyword>
<dbReference type="KEGG" id="nak:EH165_10055"/>
<dbReference type="NCBIfam" id="NF042928">
    <property type="entry name" value="HemQ_actino"/>
    <property type="match status" value="1"/>
</dbReference>
<dbReference type="GO" id="GO:0006785">
    <property type="term" value="P:heme B biosynthetic process"/>
    <property type="evidence" value="ECO:0007669"/>
    <property type="project" value="UniProtKB-UniRule"/>
</dbReference>
<comment type="catalytic activity">
    <reaction evidence="9">
        <text>Fe-coproporphyrin III + H2O2 + H(+) = harderoheme III + CO2 + 2 H2O</text>
        <dbReference type="Rhea" id="RHEA:57940"/>
        <dbReference type="ChEBI" id="CHEBI:15377"/>
        <dbReference type="ChEBI" id="CHEBI:15378"/>
        <dbReference type="ChEBI" id="CHEBI:16240"/>
        <dbReference type="ChEBI" id="CHEBI:16526"/>
        <dbReference type="ChEBI" id="CHEBI:68438"/>
        <dbReference type="ChEBI" id="CHEBI:142463"/>
    </reaction>
</comment>
<dbReference type="GO" id="GO:0016634">
    <property type="term" value="F:oxidoreductase activity, acting on the CH-CH group of donors, oxygen as acceptor"/>
    <property type="evidence" value="ECO:0007669"/>
    <property type="project" value="UniProtKB-UniRule"/>
</dbReference>
<feature type="active site" evidence="9">
    <location>
        <position position="163"/>
    </location>
</feature>
<evidence type="ECO:0000256" key="9">
    <source>
        <dbReference type="HAMAP-Rule" id="MF_02244"/>
    </source>
</evidence>
<dbReference type="Pfam" id="PF06778">
    <property type="entry name" value="Chlor_dismutase"/>
    <property type="match status" value="1"/>
</dbReference>